<sequence length="52" mass="5670">MFIQVKYIFVKRVEFDGLEEELLEGPPPTADIGCLVGTDCALGNGKAEDLVQ</sequence>
<name>K5XLP4_AGABU</name>
<reference evidence="2" key="1">
    <citation type="journal article" date="2012" name="Proc. Natl. Acad. Sci. U.S.A.">
        <title>Genome sequence of the button mushroom Agaricus bisporus reveals mechanisms governing adaptation to a humic-rich ecological niche.</title>
        <authorList>
            <person name="Morin E."/>
            <person name="Kohler A."/>
            <person name="Baker A.R."/>
            <person name="Foulongne-Oriol M."/>
            <person name="Lombard V."/>
            <person name="Nagy L.G."/>
            <person name="Ohm R.A."/>
            <person name="Patyshakuliyeva A."/>
            <person name="Brun A."/>
            <person name="Aerts A.L."/>
            <person name="Bailey A.M."/>
            <person name="Billette C."/>
            <person name="Coutinho P.M."/>
            <person name="Deakin G."/>
            <person name="Doddapaneni H."/>
            <person name="Floudas D."/>
            <person name="Grimwood J."/>
            <person name="Hilden K."/>
            <person name="Kuees U."/>
            <person name="LaButti K.M."/>
            <person name="Lapidus A."/>
            <person name="Lindquist E.A."/>
            <person name="Lucas S.M."/>
            <person name="Murat C."/>
            <person name="Riley R.W."/>
            <person name="Salamov A.A."/>
            <person name="Schmutz J."/>
            <person name="Subramanian V."/>
            <person name="Woesten H.A.B."/>
            <person name="Xu J."/>
            <person name="Eastwood D.C."/>
            <person name="Foster G.D."/>
            <person name="Sonnenberg A.S."/>
            <person name="Cullen D."/>
            <person name="de Vries R.P."/>
            <person name="Lundell T."/>
            <person name="Hibbett D.S."/>
            <person name="Henrissat B."/>
            <person name="Burton K.S."/>
            <person name="Kerrigan R.W."/>
            <person name="Challen M.P."/>
            <person name="Grigoriev I.V."/>
            <person name="Martin F."/>
        </authorList>
    </citation>
    <scope>NUCLEOTIDE SEQUENCE [LARGE SCALE GENOMIC DNA]</scope>
    <source>
        <strain evidence="2">JB137-S8 / ATCC MYA-4627 / FGSC 10392</strain>
    </source>
</reference>
<keyword evidence="2" id="KW-1185">Reference proteome</keyword>
<proteinExistence type="predicted"/>
<dbReference type="HOGENOM" id="CLU_3086645_0_0_1"/>
<accession>K5XLP4</accession>
<dbReference type="InParanoid" id="K5XLP4"/>
<dbReference type="RefSeq" id="XP_007325953.1">
    <property type="nucleotide sequence ID" value="XM_007325891.1"/>
</dbReference>
<gene>
    <name evidence="1" type="ORF">AGABI1DRAFT_110882</name>
</gene>
<dbReference type="GeneID" id="18823093"/>
<dbReference type="OMA" id="MFIQVKY"/>
<dbReference type="EMBL" id="JH971385">
    <property type="protein sequence ID" value="EKM84347.1"/>
    <property type="molecule type" value="Genomic_DNA"/>
</dbReference>
<evidence type="ECO:0000313" key="1">
    <source>
        <dbReference type="EMBL" id="EKM84347.1"/>
    </source>
</evidence>
<dbReference type="KEGG" id="abp:AGABI1DRAFT110882"/>
<protein>
    <submittedName>
        <fullName evidence="1">Uncharacterized protein</fullName>
    </submittedName>
</protein>
<dbReference type="Proteomes" id="UP000008493">
    <property type="component" value="Unassembled WGS sequence"/>
</dbReference>
<evidence type="ECO:0000313" key="2">
    <source>
        <dbReference type="Proteomes" id="UP000008493"/>
    </source>
</evidence>
<dbReference type="AlphaFoldDB" id="K5XLP4"/>
<organism evidence="1 2">
    <name type="scientific">Agaricus bisporus var. burnettii (strain JB137-S8 / ATCC MYA-4627 / FGSC 10392)</name>
    <name type="common">White button mushroom</name>
    <dbReference type="NCBI Taxonomy" id="597362"/>
    <lineage>
        <taxon>Eukaryota</taxon>
        <taxon>Fungi</taxon>
        <taxon>Dikarya</taxon>
        <taxon>Basidiomycota</taxon>
        <taxon>Agaricomycotina</taxon>
        <taxon>Agaricomycetes</taxon>
        <taxon>Agaricomycetidae</taxon>
        <taxon>Agaricales</taxon>
        <taxon>Agaricineae</taxon>
        <taxon>Agaricaceae</taxon>
        <taxon>Agaricus</taxon>
    </lineage>
</organism>